<feature type="transmembrane region" description="Helical" evidence="14">
    <location>
        <begin position="12"/>
        <end position="33"/>
    </location>
</feature>
<dbReference type="PIRSF" id="PIRSF000641">
    <property type="entry name" value="SRK"/>
    <property type="match status" value="1"/>
</dbReference>
<dbReference type="InterPro" id="IPR036426">
    <property type="entry name" value="Bulb-type_lectin_dom_sf"/>
</dbReference>
<keyword evidence="14" id="KW-0812">Transmembrane</keyword>
<keyword evidence="8" id="KW-1015">Disulfide bond</keyword>
<dbReference type="FunFam" id="1.10.510.10:FF:001023">
    <property type="entry name" value="Os07g0541700 protein"/>
    <property type="match status" value="1"/>
</dbReference>
<dbReference type="PROSITE" id="PS50927">
    <property type="entry name" value="BULB_LECTIN"/>
    <property type="match status" value="1"/>
</dbReference>
<evidence type="ECO:0000256" key="11">
    <source>
        <dbReference type="ARBA" id="ARBA00047899"/>
    </source>
</evidence>
<keyword evidence="3 13" id="KW-0808">Transferase</keyword>
<dbReference type="STRING" id="542762.A0A4V3WQJ8"/>
<dbReference type="PROSITE" id="PS50011">
    <property type="entry name" value="PROTEIN_KINASE_DOM"/>
    <property type="match status" value="1"/>
</dbReference>
<keyword evidence="10" id="KW-0325">Glycoprotein</keyword>
<gene>
    <name evidence="18" type="ORF">TEA_027984</name>
</gene>
<keyword evidence="19" id="KW-1185">Reference proteome</keyword>
<dbReference type="InterPro" id="IPR000858">
    <property type="entry name" value="S_locus_glycoprot_dom"/>
</dbReference>
<evidence type="ECO:0000256" key="7">
    <source>
        <dbReference type="ARBA" id="ARBA00022840"/>
    </source>
</evidence>
<keyword evidence="4" id="KW-0732">Signal</keyword>
<dbReference type="EMBL" id="SDRB02001872">
    <property type="protein sequence ID" value="THG20527.1"/>
    <property type="molecule type" value="Genomic_DNA"/>
</dbReference>
<keyword evidence="14" id="KW-1133">Transmembrane helix</keyword>
<sequence length="833" mass="92844">MKRSDKTSMEEVCAVPSFFFTFFILIISINTTITKTHFISDGNTIVSSSGTFELGFFTPGADSKNRYVGIWYKKISTGTVVWVANRETPIPDKSGVLKIIDPRILVLVNGSNQTVWSTNSSISAQNPVARLLDSGNLVVNDEKNTKTEHLLLWQSFDYPGDTFLPGMKLGKNFVTGKEWYLSSWKSKVDPSQGAYTFLLDLHGYPQIVLSKGSTEQFRAGPWNGVGFSGPHLRHNPIYTNEVVFKNDEVYYSYELINSSIVSRLVLNPNGIAEQTTWIDRTHGWVQYVTAPQDPCDSFKLCGPYGICSIDTSPVCGCLSDKFVPKDSKNWDMADWSSGCVRMTPLDCHNDGFVKFSGIKIPDTRQSWYNTTMTLEECREVCLKNCSCTAYTNLDVRGSGSGCLLWFHDLIDLRVFSDNGLNVYIRMASSDVDQQVVYHGKKRTIIIVSLALFSWMLLFALSLAFYVRQKKKKLHLKKEERMDHNSGQLYPNKNQKKDLELPFFDLATIVDSTNYFSINNKIGEGGFGPVYKGILEGGQEIAVKRLSEYSTQGPNEFKNEVICIAKLQHRNLVKLLGCYQTQRTLLDWPKRFQIINGIARGILYLHQDSRLRIIHRDLKASNVLLDIGMNPKISDFGMARSFGGNETAGNTKRVVGTYGYMSPEYAFDGLFSIKSDAFSFGVLVLEIMSGKRNRGFYHPDHHHNLLGHSILVSMFGLYQPLHLCKMKPTPPDSPSSVSTCALTCLPKNDASVDIGSTLPTCPHKSSQLAFLGFSPSTFASVDSPSARPSASASVDSPLASFRFLLAAYPHPGLCPVRSTACLVPQPLMSALLSH</sequence>
<dbReference type="InterPro" id="IPR001480">
    <property type="entry name" value="Bulb-type_lectin_dom"/>
</dbReference>
<dbReference type="Gene3D" id="3.30.200.20">
    <property type="entry name" value="Phosphorylase Kinase, domain 1"/>
    <property type="match status" value="1"/>
</dbReference>
<evidence type="ECO:0000259" key="16">
    <source>
        <dbReference type="PROSITE" id="PS50927"/>
    </source>
</evidence>
<dbReference type="InterPro" id="IPR024171">
    <property type="entry name" value="SRK-like_kinase"/>
</dbReference>
<dbReference type="SMART" id="SM00108">
    <property type="entry name" value="B_lectin"/>
    <property type="match status" value="1"/>
</dbReference>
<evidence type="ECO:0000256" key="14">
    <source>
        <dbReference type="SAM" id="Phobius"/>
    </source>
</evidence>
<dbReference type="Pfam" id="PF07714">
    <property type="entry name" value="PK_Tyr_Ser-Thr"/>
    <property type="match status" value="2"/>
</dbReference>
<evidence type="ECO:0000256" key="6">
    <source>
        <dbReference type="ARBA" id="ARBA00022777"/>
    </source>
</evidence>
<dbReference type="GO" id="GO:0005524">
    <property type="term" value="F:ATP binding"/>
    <property type="evidence" value="ECO:0007669"/>
    <property type="project" value="UniProtKB-KW"/>
</dbReference>
<dbReference type="InterPro" id="IPR000719">
    <property type="entry name" value="Prot_kinase_dom"/>
</dbReference>
<keyword evidence="14" id="KW-0472">Membrane</keyword>
<evidence type="ECO:0000256" key="10">
    <source>
        <dbReference type="ARBA" id="ARBA00023180"/>
    </source>
</evidence>
<feature type="domain" description="Apple" evidence="17">
    <location>
        <begin position="347"/>
        <end position="427"/>
    </location>
</feature>
<feature type="domain" description="Protein kinase" evidence="15">
    <location>
        <begin position="515"/>
        <end position="812"/>
    </location>
</feature>
<dbReference type="SMART" id="SM00473">
    <property type="entry name" value="PAN_AP"/>
    <property type="match status" value="1"/>
</dbReference>
<protein>
    <recommendedName>
        <fullName evidence="13">Receptor-like serine/threonine-protein kinase</fullName>
        <ecNumber evidence="13">2.7.11.1</ecNumber>
    </recommendedName>
</protein>
<dbReference type="PANTHER" id="PTHR32444:SF183">
    <property type="entry name" value="APPLE DOMAIN-CONTAINING PROTEIN"/>
    <property type="match status" value="1"/>
</dbReference>
<dbReference type="InterPro" id="IPR008271">
    <property type="entry name" value="Ser/Thr_kinase_AS"/>
</dbReference>
<evidence type="ECO:0000256" key="1">
    <source>
        <dbReference type="ARBA" id="ARBA00022527"/>
    </source>
</evidence>
<keyword evidence="7 13" id="KW-0067">ATP-binding</keyword>
<evidence type="ECO:0000259" key="15">
    <source>
        <dbReference type="PROSITE" id="PS50011"/>
    </source>
</evidence>
<proteinExistence type="inferred from homology"/>
<dbReference type="CDD" id="cd00028">
    <property type="entry name" value="B_lectin"/>
    <property type="match status" value="1"/>
</dbReference>
<accession>A0A4V3WQJ8</accession>
<dbReference type="PROSITE" id="PS50948">
    <property type="entry name" value="PAN"/>
    <property type="match status" value="1"/>
</dbReference>
<dbReference type="CDD" id="cd01098">
    <property type="entry name" value="PAN_AP_plant"/>
    <property type="match status" value="1"/>
</dbReference>
<dbReference type="PROSITE" id="PS00108">
    <property type="entry name" value="PROTEIN_KINASE_ST"/>
    <property type="match status" value="1"/>
</dbReference>
<dbReference type="Gene3D" id="1.10.510.10">
    <property type="entry name" value="Transferase(Phosphotransferase) domain 1"/>
    <property type="match status" value="1"/>
</dbReference>
<comment type="similarity">
    <text evidence="13">Belongs to the protein kinase superfamily. Ser/Thr protein kinase family.</text>
</comment>
<comment type="catalytic activity">
    <reaction evidence="11 13">
        <text>L-threonyl-[protein] + ATP = O-phospho-L-threonyl-[protein] + ADP + H(+)</text>
        <dbReference type="Rhea" id="RHEA:46608"/>
        <dbReference type="Rhea" id="RHEA-COMP:11060"/>
        <dbReference type="Rhea" id="RHEA-COMP:11605"/>
        <dbReference type="ChEBI" id="CHEBI:15378"/>
        <dbReference type="ChEBI" id="CHEBI:30013"/>
        <dbReference type="ChEBI" id="CHEBI:30616"/>
        <dbReference type="ChEBI" id="CHEBI:61977"/>
        <dbReference type="ChEBI" id="CHEBI:456216"/>
        <dbReference type="EC" id="2.7.11.1"/>
    </reaction>
</comment>
<evidence type="ECO:0000313" key="19">
    <source>
        <dbReference type="Proteomes" id="UP000306102"/>
    </source>
</evidence>
<evidence type="ECO:0000256" key="13">
    <source>
        <dbReference type="PIRNR" id="PIRNR000641"/>
    </source>
</evidence>
<dbReference type="Pfam" id="PF00954">
    <property type="entry name" value="S_locus_glycop"/>
    <property type="match status" value="1"/>
</dbReference>
<keyword evidence="6 13" id="KW-0418">Kinase</keyword>
<reference evidence="18 19" key="1">
    <citation type="journal article" date="2018" name="Proc. Natl. Acad. Sci. U.S.A.">
        <title>Draft genome sequence of Camellia sinensis var. sinensis provides insights into the evolution of the tea genome and tea quality.</title>
        <authorList>
            <person name="Wei C."/>
            <person name="Yang H."/>
            <person name="Wang S."/>
            <person name="Zhao J."/>
            <person name="Liu C."/>
            <person name="Gao L."/>
            <person name="Xia E."/>
            <person name="Lu Y."/>
            <person name="Tai Y."/>
            <person name="She G."/>
            <person name="Sun J."/>
            <person name="Cao H."/>
            <person name="Tong W."/>
            <person name="Gao Q."/>
            <person name="Li Y."/>
            <person name="Deng W."/>
            <person name="Jiang X."/>
            <person name="Wang W."/>
            <person name="Chen Q."/>
            <person name="Zhang S."/>
            <person name="Li H."/>
            <person name="Wu J."/>
            <person name="Wang P."/>
            <person name="Li P."/>
            <person name="Shi C."/>
            <person name="Zheng F."/>
            <person name="Jian J."/>
            <person name="Huang B."/>
            <person name="Shan D."/>
            <person name="Shi M."/>
            <person name="Fang C."/>
            <person name="Yue Y."/>
            <person name="Li F."/>
            <person name="Li D."/>
            <person name="Wei S."/>
            <person name="Han B."/>
            <person name="Jiang C."/>
            <person name="Yin Y."/>
            <person name="Xia T."/>
            <person name="Zhang Z."/>
            <person name="Bennetzen J.L."/>
            <person name="Zhao S."/>
            <person name="Wan X."/>
        </authorList>
    </citation>
    <scope>NUCLEOTIDE SEQUENCE [LARGE SCALE GENOMIC DNA]</scope>
    <source>
        <strain evidence="19">cv. Shuchazao</strain>
        <tissue evidence="18">Leaf</tissue>
    </source>
</reference>
<dbReference type="Pfam" id="PF08276">
    <property type="entry name" value="PAN_2"/>
    <property type="match status" value="1"/>
</dbReference>
<feature type="transmembrane region" description="Helical" evidence="14">
    <location>
        <begin position="444"/>
        <end position="466"/>
    </location>
</feature>
<keyword evidence="9" id="KW-0675">Receptor</keyword>
<dbReference type="InterPro" id="IPR003609">
    <property type="entry name" value="Pan_app"/>
</dbReference>
<evidence type="ECO:0000259" key="17">
    <source>
        <dbReference type="PROSITE" id="PS50948"/>
    </source>
</evidence>
<comment type="catalytic activity">
    <reaction evidence="12 13">
        <text>L-seryl-[protein] + ATP = O-phospho-L-seryl-[protein] + ADP + H(+)</text>
        <dbReference type="Rhea" id="RHEA:17989"/>
        <dbReference type="Rhea" id="RHEA-COMP:9863"/>
        <dbReference type="Rhea" id="RHEA-COMP:11604"/>
        <dbReference type="ChEBI" id="CHEBI:15378"/>
        <dbReference type="ChEBI" id="CHEBI:29999"/>
        <dbReference type="ChEBI" id="CHEBI:30616"/>
        <dbReference type="ChEBI" id="CHEBI:83421"/>
        <dbReference type="ChEBI" id="CHEBI:456216"/>
        <dbReference type="EC" id="2.7.11.1"/>
    </reaction>
</comment>
<dbReference type="InterPro" id="IPR011009">
    <property type="entry name" value="Kinase-like_dom_sf"/>
</dbReference>
<evidence type="ECO:0000256" key="9">
    <source>
        <dbReference type="ARBA" id="ARBA00023170"/>
    </source>
</evidence>
<evidence type="ECO:0000256" key="5">
    <source>
        <dbReference type="ARBA" id="ARBA00022741"/>
    </source>
</evidence>
<dbReference type="FunFam" id="2.90.10.10:FF:000004">
    <property type="entry name" value="G-type lectin S-receptor-like serine/threonine-protein kinase"/>
    <property type="match status" value="1"/>
</dbReference>
<dbReference type="SUPFAM" id="SSF51110">
    <property type="entry name" value="alpha-D-mannose-specific plant lectins"/>
    <property type="match status" value="1"/>
</dbReference>
<dbReference type="Pfam" id="PF01453">
    <property type="entry name" value="B_lectin"/>
    <property type="match status" value="1"/>
</dbReference>
<feature type="domain" description="Bulb-type lectin" evidence="16">
    <location>
        <begin position="30"/>
        <end position="152"/>
    </location>
</feature>
<dbReference type="GO" id="GO:0106310">
    <property type="term" value="F:protein serine kinase activity"/>
    <property type="evidence" value="ECO:0007669"/>
    <property type="project" value="RHEA"/>
</dbReference>
<dbReference type="FunFam" id="3.50.4.10:FF:000002">
    <property type="entry name" value="G-type lectin S-receptor-like serine/threonine-protein kinase"/>
    <property type="match status" value="1"/>
</dbReference>
<dbReference type="InterPro" id="IPR001245">
    <property type="entry name" value="Ser-Thr/Tyr_kinase_cat_dom"/>
</dbReference>
<dbReference type="EC" id="2.7.11.1" evidence="13"/>
<evidence type="ECO:0000256" key="2">
    <source>
        <dbReference type="ARBA" id="ARBA00022553"/>
    </source>
</evidence>
<organism evidence="18 19">
    <name type="scientific">Camellia sinensis var. sinensis</name>
    <name type="common">China tea</name>
    <dbReference type="NCBI Taxonomy" id="542762"/>
    <lineage>
        <taxon>Eukaryota</taxon>
        <taxon>Viridiplantae</taxon>
        <taxon>Streptophyta</taxon>
        <taxon>Embryophyta</taxon>
        <taxon>Tracheophyta</taxon>
        <taxon>Spermatophyta</taxon>
        <taxon>Magnoliopsida</taxon>
        <taxon>eudicotyledons</taxon>
        <taxon>Gunneridae</taxon>
        <taxon>Pentapetalae</taxon>
        <taxon>asterids</taxon>
        <taxon>Ericales</taxon>
        <taxon>Theaceae</taxon>
        <taxon>Camellia</taxon>
    </lineage>
</organism>
<dbReference type="SMART" id="SM00220">
    <property type="entry name" value="S_TKc"/>
    <property type="match status" value="1"/>
</dbReference>
<dbReference type="Gene3D" id="2.90.10.10">
    <property type="entry name" value="Bulb-type lectin domain"/>
    <property type="match status" value="1"/>
</dbReference>
<comment type="caution">
    <text evidence="18">The sequence shown here is derived from an EMBL/GenBank/DDBJ whole genome shotgun (WGS) entry which is preliminary data.</text>
</comment>
<keyword evidence="5 13" id="KW-0547">Nucleotide-binding</keyword>
<dbReference type="GO" id="GO:0004674">
    <property type="term" value="F:protein serine/threonine kinase activity"/>
    <property type="evidence" value="ECO:0007669"/>
    <property type="project" value="UniProtKB-KW"/>
</dbReference>
<dbReference type="GO" id="GO:0048544">
    <property type="term" value="P:recognition of pollen"/>
    <property type="evidence" value="ECO:0007669"/>
    <property type="project" value="InterPro"/>
</dbReference>
<dbReference type="Gene3D" id="3.50.4.10">
    <property type="entry name" value="Hepatocyte Growth Factor"/>
    <property type="match status" value="1"/>
</dbReference>
<keyword evidence="1 13" id="KW-0723">Serine/threonine-protein kinase</keyword>
<name>A0A4V3WQJ8_CAMSN</name>
<evidence type="ECO:0000313" key="18">
    <source>
        <dbReference type="EMBL" id="THG20527.1"/>
    </source>
</evidence>
<dbReference type="PANTHER" id="PTHR32444">
    <property type="entry name" value="BULB-TYPE LECTIN DOMAIN-CONTAINING PROTEIN"/>
    <property type="match status" value="1"/>
</dbReference>
<dbReference type="Proteomes" id="UP000306102">
    <property type="component" value="Unassembled WGS sequence"/>
</dbReference>
<evidence type="ECO:0000256" key="3">
    <source>
        <dbReference type="ARBA" id="ARBA00022679"/>
    </source>
</evidence>
<evidence type="ECO:0000256" key="12">
    <source>
        <dbReference type="ARBA" id="ARBA00048679"/>
    </source>
</evidence>
<keyword evidence="2" id="KW-0597">Phosphoprotein</keyword>
<dbReference type="AlphaFoldDB" id="A0A4V3WQJ8"/>
<evidence type="ECO:0000256" key="4">
    <source>
        <dbReference type="ARBA" id="ARBA00022729"/>
    </source>
</evidence>
<dbReference type="SUPFAM" id="SSF56112">
    <property type="entry name" value="Protein kinase-like (PK-like)"/>
    <property type="match status" value="1"/>
</dbReference>
<evidence type="ECO:0000256" key="8">
    <source>
        <dbReference type="ARBA" id="ARBA00023157"/>
    </source>
</evidence>